<dbReference type="AlphaFoldDB" id="A0A8R1EN20"/>
<name>A0A8R1EN20_CAEJA</name>
<reference evidence="2" key="1">
    <citation type="submission" date="2010-08" db="EMBL/GenBank/DDBJ databases">
        <authorList>
            <consortium name="Caenorhabditis japonica Sequencing Consortium"/>
            <person name="Wilson R.K."/>
        </authorList>
    </citation>
    <scope>NUCLEOTIDE SEQUENCE [LARGE SCALE GENOMIC DNA]</scope>
    <source>
        <strain evidence="2">DF5081</strain>
    </source>
</reference>
<keyword evidence="2" id="KW-1185">Reference proteome</keyword>
<sequence>MTSSLQLTDSSVSFISDWLLIDELRNANRLGPKSAPTKA</sequence>
<organism evidence="1 2">
    <name type="scientific">Caenorhabditis japonica</name>
    <dbReference type="NCBI Taxonomy" id="281687"/>
    <lineage>
        <taxon>Eukaryota</taxon>
        <taxon>Metazoa</taxon>
        <taxon>Ecdysozoa</taxon>
        <taxon>Nematoda</taxon>
        <taxon>Chromadorea</taxon>
        <taxon>Rhabditida</taxon>
        <taxon>Rhabditina</taxon>
        <taxon>Rhabditomorpha</taxon>
        <taxon>Rhabditoidea</taxon>
        <taxon>Rhabditidae</taxon>
        <taxon>Peloderinae</taxon>
        <taxon>Caenorhabditis</taxon>
    </lineage>
</organism>
<protein>
    <submittedName>
        <fullName evidence="1">Uncharacterized protein</fullName>
    </submittedName>
</protein>
<evidence type="ECO:0000313" key="2">
    <source>
        <dbReference type="Proteomes" id="UP000005237"/>
    </source>
</evidence>
<dbReference type="Proteomes" id="UP000005237">
    <property type="component" value="Unassembled WGS sequence"/>
</dbReference>
<evidence type="ECO:0000313" key="1">
    <source>
        <dbReference type="EnsemblMetazoa" id="CJA38357.1"/>
    </source>
</evidence>
<accession>A0A8R1EN20</accession>
<reference evidence="1" key="2">
    <citation type="submission" date="2022-06" db="UniProtKB">
        <authorList>
            <consortium name="EnsemblMetazoa"/>
        </authorList>
    </citation>
    <scope>IDENTIFICATION</scope>
    <source>
        <strain evidence="1">DF5081</strain>
    </source>
</reference>
<proteinExistence type="predicted"/>
<dbReference type="EnsemblMetazoa" id="CJA38357.1">
    <property type="protein sequence ID" value="CJA38357.1"/>
    <property type="gene ID" value="WBGene00214204"/>
</dbReference>